<evidence type="ECO:0000313" key="10">
    <source>
        <dbReference type="Proteomes" id="UP000198883"/>
    </source>
</evidence>
<dbReference type="GO" id="GO:0005886">
    <property type="term" value="C:plasma membrane"/>
    <property type="evidence" value="ECO:0007669"/>
    <property type="project" value="UniProtKB-SubCell"/>
</dbReference>
<protein>
    <submittedName>
        <fullName evidence="9">C4-dicarboxylate transporter, DcuC family</fullName>
    </submittedName>
</protein>
<dbReference type="STRING" id="97481.SAMN05444853_1362"/>
<dbReference type="Pfam" id="PF03606">
    <property type="entry name" value="DcuC"/>
    <property type="match status" value="1"/>
</dbReference>
<feature type="transmembrane region" description="Helical" evidence="8">
    <location>
        <begin position="249"/>
        <end position="266"/>
    </location>
</feature>
<evidence type="ECO:0000256" key="7">
    <source>
        <dbReference type="ARBA" id="ARBA00023136"/>
    </source>
</evidence>
<feature type="transmembrane region" description="Helical" evidence="8">
    <location>
        <begin position="353"/>
        <end position="373"/>
    </location>
</feature>
<evidence type="ECO:0000256" key="5">
    <source>
        <dbReference type="ARBA" id="ARBA00022692"/>
    </source>
</evidence>
<feature type="transmembrane region" description="Helical" evidence="8">
    <location>
        <begin position="194"/>
        <end position="216"/>
    </location>
</feature>
<name>A0A1H8A529_9PAST</name>
<evidence type="ECO:0000256" key="8">
    <source>
        <dbReference type="SAM" id="Phobius"/>
    </source>
</evidence>
<dbReference type="EMBL" id="FOBN01000036">
    <property type="protein sequence ID" value="SEM64938.1"/>
    <property type="molecule type" value="Genomic_DNA"/>
</dbReference>
<feature type="transmembrane region" description="Helical" evidence="8">
    <location>
        <begin position="115"/>
        <end position="147"/>
    </location>
</feature>
<comment type="subcellular location">
    <subcellularLocation>
        <location evidence="1">Cell membrane</location>
        <topology evidence="1">Multi-pass membrane protein</topology>
    </subcellularLocation>
</comment>
<dbReference type="OrthoDB" id="1674075at2"/>
<dbReference type="Proteomes" id="UP000198883">
    <property type="component" value="Unassembled WGS sequence"/>
</dbReference>
<dbReference type="RefSeq" id="WP_090923356.1">
    <property type="nucleotide sequence ID" value="NZ_CP016180.1"/>
</dbReference>
<keyword evidence="7 8" id="KW-0472">Membrane</keyword>
<evidence type="ECO:0000256" key="2">
    <source>
        <dbReference type="ARBA" id="ARBA00005275"/>
    </source>
</evidence>
<comment type="similarity">
    <text evidence="2">Belongs to the DcuC/DcuD transporter (TC 2.A.61) family.</text>
</comment>
<sequence>MLEIIVALAVTSVVAYFVLKGYKAQAILIFGGIILMLASILLGKGLPLPEGKSTGSTFLDIFHFIKITFSSQSAGLGLKIMAIAGFAFYMHEIGASASLVRVLTKPLERVRHMPYLFMALCFFVGEFLSIFITSASGLGVLLMVTLYPLMRGVGLSPLTACAPIATAVAVEMGPAQGNVNFAAELIGIDVVEYVVNYQILVAVAALAVIAFLHIVVQKYFDKAENYQHSDNIEDVQVDEKTQQDLEKAPTSYAILPIIPLVLIFMFNKLTISSIKMDVTTAMLVSIVIALLFEYFTLGNAKKVVNSVQIFFDGMGKQFANVVTFIVAGQTFAQGLKTIGVIDIIIESAKTAGFGPVAMTIVMVSIIMVTSVLMGSGNAAFFSFANLVPGIAAKMGIAPVMMLLPMQFVAGLSRNISPIAPNMVAIAGVANVSPFALAKRTAIPMLGGIIISTLVSIMTF</sequence>
<dbReference type="InterPro" id="IPR018385">
    <property type="entry name" value="C4_dicarb_anaerob_car-like"/>
</dbReference>
<feature type="transmembrane region" description="Helical" evidence="8">
    <location>
        <begin position="317"/>
        <end position="341"/>
    </location>
</feature>
<evidence type="ECO:0000313" key="9">
    <source>
        <dbReference type="EMBL" id="SEM64938.1"/>
    </source>
</evidence>
<evidence type="ECO:0000256" key="1">
    <source>
        <dbReference type="ARBA" id="ARBA00004651"/>
    </source>
</evidence>
<dbReference type="GeneID" id="83545557"/>
<dbReference type="PANTHER" id="PTHR42002:SF2">
    <property type="entry name" value="ANAEROBIC C4-DICARBOXYLATE TRANSPORTER DCUC-RELATED"/>
    <property type="match status" value="1"/>
</dbReference>
<dbReference type="GO" id="GO:0015556">
    <property type="term" value="F:C4-dicarboxylate transmembrane transporter activity"/>
    <property type="evidence" value="ECO:0007669"/>
    <property type="project" value="InterPro"/>
</dbReference>
<feature type="transmembrane region" description="Helical" evidence="8">
    <location>
        <begin position="80"/>
        <end position="103"/>
    </location>
</feature>
<dbReference type="NCBIfam" id="NF037994">
    <property type="entry name" value="DcuC_1"/>
    <property type="match status" value="1"/>
</dbReference>
<keyword evidence="6 8" id="KW-1133">Transmembrane helix</keyword>
<accession>A0A1H8A529</accession>
<feature type="transmembrane region" description="Helical" evidence="8">
    <location>
        <begin position="278"/>
        <end position="297"/>
    </location>
</feature>
<dbReference type="AlphaFoldDB" id="A0A1H8A529"/>
<dbReference type="NCBIfam" id="TIGR00771">
    <property type="entry name" value="DcuC"/>
    <property type="match status" value="1"/>
</dbReference>
<evidence type="ECO:0000256" key="6">
    <source>
        <dbReference type="ARBA" id="ARBA00022989"/>
    </source>
</evidence>
<feature type="transmembrane region" description="Helical" evidence="8">
    <location>
        <begin position="25"/>
        <end position="43"/>
    </location>
</feature>
<feature type="transmembrane region" description="Helical" evidence="8">
    <location>
        <begin position="441"/>
        <end position="458"/>
    </location>
</feature>
<keyword evidence="3" id="KW-0813">Transport</keyword>
<proteinExistence type="inferred from homology"/>
<reference evidence="10" key="1">
    <citation type="submission" date="2016-10" db="EMBL/GenBank/DDBJ databases">
        <authorList>
            <person name="Varghese N."/>
            <person name="Submissions S."/>
        </authorList>
    </citation>
    <scope>NUCLEOTIDE SEQUENCE [LARGE SCALE GENOMIC DNA]</scope>
    <source>
        <strain evidence="10">DSM 24204</strain>
    </source>
</reference>
<evidence type="ECO:0000256" key="4">
    <source>
        <dbReference type="ARBA" id="ARBA00022475"/>
    </source>
</evidence>
<dbReference type="PANTHER" id="PTHR42002">
    <property type="entry name" value="ANAEROBIC C4-DICARBOXYLATE TRANSPORTER DCUC-RELATED"/>
    <property type="match status" value="1"/>
</dbReference>
<dbReference type="InterPro" id="IPR004669">
    <property type="entry name" value="C4_dicarb_anaerob_car"/>
</dbReference>
<organism evidence="9 10">
    <name type="scientific">Phocoenobacter skyensis</name>
    <dbReference type="NCBI Taxonomy" id="97481"/>
    <lineage>
        <taxon>Bacteria</taxon>
        <taxon>Pseudomonadati</taxon>
        <taxon>Pseudomonadota</taxon>
        <taxon>Gammaproteobacteria</taxon>
        <taxon>Pasteurellales</taxon>
        <taxon>Pasteurellaceae</taxon>
        <taxon>Phocoenobacter</taxon>
    </lineage>
</organism>
<evidence type="ECO:0000256" key="3">
    <source>
        <dbReference type="ARBA" id="ARBA00022448"/>
    </source>
</evidence>
<keyword evidence="4" id="KW-1003">Cell membrane</keyword>
<gene>
    <name evidence="9" type="ORF">SAMN05444853_1362</name>
</gene>
<keyword evidence="5 8" id="KW-0812">Transmembrane</keyword>
<feature type="transmembrane region" description="Helical" evidence="8">
    <location>
        <begin position="379"/>
        <end position="403"/>
    </location>
</feature>